<protein>
    <submittedName>
        <fullName evidence="4">Serine acetyltransferase, plasmid</fullName>
    </submittedName>
</protein>
<accession>F5YQC0</accession>
<dbReference type="SUPFAM" id="SSF51161">
    <property type="entry name" value="Trimeric LpxA-like enzymes"/>
    <property type="match status" value="1"/>
</dbReference>
<dbReference type="InterPro" id="IPR011004">
    <property type="entry name" value="Trimer_LpxA-like_sf"/>
</dbReference>
<dbReference type="InterPro" id="IPR042122">
    <property type="entry name" value="Ser_AcTrfase_N_sf"/>
</dbReference>
<dbReference type="HOGENOM" id="CLU_051638_1_1_12"/>
<dbReference type="GO" id="GO:0016746">
    <property type="term" value="F:acyltransferase activity"/>
    <property type="evidence" value="ECO:0007669"/>
    <property type="project" value="UniProtKB-KW"/>
</dbReference>
<keyword evidence="1" id="KW-0028">Amino-acid biosynthesis</keyword>
<gene>
    <name evidence="4" type="ordered locus">TREPR_3719</name>
</gene>
<evidence type="ECO:0000313" key="4">
    <source>
        <dbReference type="EMBL" id="AEF86726.1"/>
    </source>
</evidence>
<evidence type="ECO:0000256" key="2">
    <source>
        <dbReference type="ARBA" id="ARBA00022679"/>
    </source>
</evidence>
<dbReference type="NCBIfam" id="NF041874">
    <property type="entry name" value="EPS_EpsC"/>
    <property type="match status" value="1"/>
</dbReference>
<sequence>MGKIVDTKMKFLVDALVKSYYDNVEIIKFDTAEQLNRSLIIELTEKLRCLIFPGYFGKKNISGGLIEYHTGELLDDVNYNLTKQIARALRFQNPPQADEDLRSARASELSFAFLSTLPDLRDVLATDVSAAYDGDPAAYNKDEIISSYPGIYAITVNRLAHELYKLGVPLIPRIMTEHAHNITGIDIHPGATIGHHFFIDHGTGIVIGETTIIGNFVKLYQGVTLGALSTRGGQVLKEVKRHPTIEDHVTIYSGASILGGNTIIGEGVVIGSNAFVTKSVPEKTKVSVKNPELQFMSDEQQNKWEHKEFQQDGVFDYMI</sequence>
<dbReference type="EMBL" id="CP001843">
    <property type="protein sequence ID" value="AEF86726.1"/>
    <property type="molecule type" value="Genomic_DNA"/>
</dbReference>
<dbReference type="PANTHER" id="PTHR42811">
    <property type="entry name" value="SERINE ACETYLTRANSFERASE"/>
    <property type="match status" value="1"/>
</dbReference>
<dbReference type="Gene3D" id="1.10.3130.10">
    <property type="entry name" value="serine acetyltransferase, domain 1"/>
    <property type="match status" value="1"/>
</dbReference>
<dbReference type="InterPro" id="IPR045304">
    <property type="entry name" value="LbH_SAT"/>
</dbReference>
<evidence type="ECO:0000313" key="5">
    <source>
        <dbReference type="Proteomes" id="UP000009223"/>
    </source>
</evidence>
<reference evidence="5" key="1">
    <citation type="submission" date="2009-12" db="EMBL/GenBank/DDBJ databases">
        <title>Complete sequence of Treponema primitia strain ZAS-2.</title>
        <authorList>
            <person name="Tetu S.G."/>
            <person name="Matson E."/>
            <person name="Ren Q."/>
            <person name="Seshadri R."/>
            <person name="Elbourne L."/>
            <person name="Hassan K.A."/>
            <person name="Durkin A."/>
            <person name="Radune D."/>
            <person name="Mohamoud Y."/>
            <person name="Shay R."/>
            <person name="Jin S."/>
            <person name="Zhang X."/>
            <person name="Lucey K."/>
            <person name="Ballor N.R."/>
            <person name="Ottesen E."/>
            <person name="Rosenthal R."/>
            <person name="Allen A."/>
            <person name="Leadbetter J.R."/>
            <person name="Paulsen I.T."/>
        </authorList>
    </citation>
    <scope>NUCLEOTIDE SEQUENCE [LARGE SCALE GENOMIC DNA]</scope>
    <source>
        <strain evidence="5">ATCC BAA-887 / DSM 12427 / ZAS-2</strain>
    </source>
</reference>
<dbReference type="CDD" id="cd03354">
    <property type="entry name" value="LbH_SAT"/>
    <property type="match status" value="1"/>
</dbReference>
<dbReference type="InterPro" id="IPR053376">
    <property type="entry name" value="Serine_acetyltransferase"/>
</dbReference>
<dbReference type="GO" id="GO:0008652">
    <property type="term" value="P:amino acid biosynthetic process"/>
    <property type="evidence" value="ECO:0007669"/>
    <property type="project" value="UniProtKB-KW"/>
</dbReference>
<organism evidence="4 5">
    <name type="scientific">Treponema primitia (strain ATCC BAA-887 / DSM 12427 / ZAS-2)</name>
    <dbReference type="NCBI Taxonomy" id="545694"/>
    <lineage>
        <taxon>Bacteria</taxon>
        <taxon>Pseudomonadati</taxon>
        <taxon>Spirochaetota</taxon>
        <taxon>Spirochaetia</taxon>
        <taxon>Spirochaetales</taxon>
        <taxon>Treponemataceae</taxon>
        <taxon>Treponema</taxon>
    </lineage>
</organism>
<dbReference type="eggNOG" id="COG1045">
    <property type="taxonomic scope" value="Bacteria"/>
</dbReference>
<dbReference type="KEGG" id="tpi:TREPR_3719"/>
<dbReference type="STRING" id="545694.TREPR_3719"/>
<keyword evidence="3" id="KW-0012">Acyltransferase</keyword>
<keyword evidence="5" id="KW-1185">Reference proteome</keyword>
<dbReference type="RefSeq" id="WP_015706608.1">
    <property type="nucleotide sequence ID" value="NC_015578.1"/>
</dbReference>
<dbReference type="Gene3D" id="2.160.10.10">
    <property type="entry name" value="Hexapeptide repeat proteins"/>
    <property type="match status" value="1"/>
</dbReference>
<keyword evidence="2 4" id="KW-0808">Transferase</keyword>
<proteinExistence type="predicted"/>
<name>F5YQC0_TREPZ</name>
<evidence type="ECO:0000256" key="3">
    <source>
        <dbReference type="ARBA" id="ARBA00023315"/>
    </source>
</evidence>
<dbReference type="Proteomes" id="UP000009223">
    <property type="component" value="Chromosome"/>
</dbReference>
<evidence type="ECO:0000256" key="1">
    <source>
        <dbReference type="ARBA" id="ARBA00022605"/>
    </source>
</evidence>
<dbReference type="AlphaFoldDB" id="F5YQC0"/>
<reference evidence="4 5" key="2">
    <citation type="journal article" date="2011" name="ISME J.">
        <title>RNA-seq reveals cooperative metabolic interactions between two termite-gut spirochete species in co-culture.</title>
        <authorList>
            <person name="Rosenthal A.Z."/>
            <person name="Matson E.G."/>
            <person name="Eldar A."/>
            <person name="Leadbetter J.R."/>
        </authorList>
    </citation>
    <scope>NUCLEOTIDE SEQUENCE [LARGE SCALE GENOMIC DNA]</scope>
    <source>
        <strain evidence="5">ATCC BAA-887 / DSM 12427 / ZAS-2</strain>
    </source>
</reference>